<dbReference type="EMBL" id="GGEC01076801">
    <property type="protein sequence ID" value="MBX57285.1"/>
    <property type="molecule type" value="Transcribed_RNA"/>
</dbReference>
<accession>A0A2P2PRD8</accession>
<evidence type="ECO:0000313" key="1">
    <source>
        <dbReference type="EMBL" id="MBX57285.1"/>
    </source>
</evidence>
<name>A0A2P2PRD8_RHIMU</name>
<organism evidence="1">
    <name type="scientific">Rhizophora mucronata</name>
    <name type="common">Asiatic mangrove</name>
    <dbReference type="NCBI Taxonomy" id="61149"/>
    <lineage>
        <taxon>Eukaryota</taxon>
        <taxon>Viridiplantae</taxon>
        <taxon>Streptophyta</taxon>
        <taxon>Embryophyta</taxon>
        <taxon>Tracheophyta</taxon>
        <taxon>Spermatophyta</taxon>
        <taxon>Magnoliopsida</taxon>
        <taxon>eudicotyledons</taxon>
        <taxon>Gunneridae</taxon>
        <taxon>Pentapetalae</taxon>
        <taxon>rosids</taxon>
        <taxon>fabids</taxon>
        <taxon>Malpighiales</taxon>
        <taxon>Rhizophoraceae</taxon>
        <taxon>Rhizophora</taxon>
    </lineage>
</organism>
<reference evidence="1" key="1">
    <citation type="submission" date="2018-02" db="EMBL/GenBank/DDBJ databases">
        <title>Rhizophora mucronata_Transcriptome.</title>
        <authorList>
            <person name="Meera S.P."/>
            <person name="Sreeshan A."/>
            <person name="Augustine A."/>
        </authorList>
    </citation>
    <scope>NUCLEOTIDE SEQUENCE</scope>
    <source>
        <tissue evidence="1">Leaf</tissue>
    </source>
</reference>
<dbReference type="AlphaFoldDB" id="A0A2P2PRD8"/>
<proteinExistence type="predicted"/>
<sequence length="63" mass="7276">MQVELLRFTDHTKNFPFNGSGIHPLKQSNHSTVEISKHVKEVAMTKPVSLVLTVFFFSFLTWK</sequence>
<protein>
    <submittedName>
        <fullName evidence="1">Uncharacterized protein</fullName>
    </submittedName>
</protein>